<reference evidence="10 11" key="1">
    <citation type="journal article" date="2015" name="Genome Announc.">
        <title>Expanding the biotechnology potential of lactobacilli through comparative genomics of 213 strains and associated genera.</title>
        <authorList>
            <person name="Sun Z."/>
            <person name="Harris H.M."/>
            <person name="McCann A."/>
            <person name="Guo C."/>
            <person name="Argimon S."/>
            <person name="Zhang W."/>
            <person name="Yang X."/>
            <person name="Jeffery I.B."/>
            <person name="Cooney J.C."/>
            <person name="Kagawa T.F."/>
            <person name="Liu W."/>
            <person name="Song Y."/>
            <person name="Salvetti E."/>
            <person name="Wrobel A."/>
            <person name="Rasinkangas P."/>
            <person name="Parkhill J."/>
            <person name="Rea M.C."/>
            <person name="O'Sullivan O."/>
            <person name="Ritari J."/>
            <person name="Douillard F.P."/>
            <person name="Paul Ross R."/>
            <person name="Yang R."/>
            <person name="Briner A.E."/>
            <person name="Felis G.E."/>
            <person name="de Vos W.M."/>
            <person name="Barrangou R."/>
            <person name="Klaenhammer T.R."/>
            <person name="Caufield P.W."/>
            <person name="Cui Y."/>
            <person name="Zhang H."/>
            <person name="O'Toole P.W."/>
        </authorList>
    </citation>
    <scope>NUCLEOTIDE SEQUENCE [LARGE SCALE GENOMIC DNA]</scope>
    <source>
        <strain evidence="10 11">DSM 23927</strain>
    </source>
</reference>
<dbReference type="PANTHER" id="PTHR12358:SF54">
    <property type="entry name" value="SPHINGOSINE KINASE RELATED PROTEIN"/>
    <property type="match status" value="1"/>
</dbReference>
<sequence>MPVPFFYVIVNPVSGGGNGLRVWQEIQTELDARRIDYQVKVSQFSGHAVQLAQQIGNFAAESPAAILVIGGDGTLNQALTGVRSTIHPDMPLAYIPAGSGNDFARGIGLSPKPKEALAQILETSQPVNIDVGEFTETNHHQHGFFVNNIGIGFDAAIVSAANHSKAKNWLNKIHMGQLAYIINVIGVFFRQAAFPLTVTVDGKPTYISKAFLVTTSNHPYFGGGVKILPDAVPTDGKLDLIVVERPNLLYFLFLVLQVFLGRHTKYDAVHVFRSAHIQLSMNDIEDGQMDGEELGSRTYDMQFTTVPHPFWLSHLTHVPDQPSTH</sequence>
<keyword evidence="7" id="KW-0444">Lipid biosynthesis</keyword>
<dbReference type="GO" id="GO:0008654">
    <property type="term" value="P:phospholipid biosynthetic process"/>
    <property type="evidence" value="ECO:0007669"/>
    <property type="project" value="UniProtKB-KW"/>
</dbReference>
<dbReference type="Pfam" id="PF00781">
    <property type="entry name" value="DAGK_cat"/>
    <property type="match status" value="1"/>
</dbReference>
<keyword evidence="7" id="KW-0594">Phospholipid biosynthesis</keyword>
<comment type="caution">
    <text evidence="10">The sequence shown here is derived from an EMBL/GenBank/DDBJ whole genome shotgun (WGS) entry which is preliminary data.</text>
</comment>
<dbReference type="InterPro" id="IPR001206">
    <property type="entry name" value="Diacylglycerol_kinase_cat_dom"/>
</dbReference>
<dbReference type="Gene3D" id="3.40.50.10330">
    <property type="entry name" value="Probable inorganic polyphosphate/atp-NAD kinase, domain 1"/>
    <property type="match status" value="1"/>
</dbReference>
<dbReference type="SUPFAM" id="SSF111331">
    <property type="entry name" value="NAD kinase/diacylglycerol kinase-like"/>
    <property type="match status" value="1"/>
</dbReference>
<evidence type="ECO:0000256" key="7">
    <source>
        <dbReference type="ARBA" id="ARBA00023209"/>
    </source>
</evidence>
<dbReference type="EMBL" id="AYZQ01000001">
    <property type="protein sequence ID" value="KRM72531.1"/>
    <property type="molecule type" value="Genomic_DNA"/>
</dbReference>
<comment type="similarity">
    <text evidence="2">Belongs to the diacylglycerol/lipid kinase family.</text>
</comment>
<accession>A0A0R2BAB2</accession>
<dbReference type="GO" id="GO:0005524">
    <property type="term" value="F:ATP binding"/>
    <property type="evidence" value="ECO:0007669"/>
    <property type="project" value="UniProtKB-KW"/>
</dbReference>
<evidence type="ECO:0000256" key="2">
    <source>
        <dbReference type="ARBA" id="ARBA00005983"/>
    </source>
</evidence>
<keyword evidence="5" id="KW-0418">Kinase</keyword>
<gene>
    <name evidence="10" type="ORF">FC34_GL000238</name>
</gene>
<evidence type="ECO:0000313" key="11">
    <source>
        <dbReference type="Proteomes" id="UP000051672"/>
    </source>
</evidence>
<proteinExistence type="inferred from homology"/>
<evidence type="ECO:0000259" key="9">
    <source>
        <dbReference type="PROSITE" id="PS50146"/>
    </source>
</evidence>
<dbReference type="PANTHER" id="PTHR12358">
    <property type="entry name" value="SPHINGOSINE KINASE"/>
    <property type="match status" value="1"/>
</dbReference>
<dbReference type="InterPro" id="IPR005218">
    <property type="entry name" value="Diacylglycerol/lipid_kinase"/>
</dbReference>
<keyword evidence="11" id="KW-1185">Reference proteome</keyword>
<name>A0A0R2BAB2_9LACO</name>
<dbReference type="Gene3D" id="2.60.200.40">
    <property type="match status" value="1"/>
</dbReference>
<evidence type="ECO:0000256" key="1">
    <source>
        <dbReference type="ARBA" id="ARBA00001946"/>
    </source>
</evidence>
<organism evidence="10 11">
    <name type="scientific">Lacticaseibacillus brantae DSM 23927</name>
    <dbReference type="NCBI Taxonomy" id="1423727"/>
    <lineage>
        <taxon>Bacteria</taxon>
        <taxon>Bacillati</taxon>
        <taxon>Bacillota</taxon>
        <taxon>Bacilli</taxon>
        <taxon>Lactobacillales</taxon>
        <taxon>Lactobacillaceae</taxon>
        <taxon>Lacticaseibacillus</taxon>
    </lineage>
</organism>
<dbReference type="InterPro" id="IPR016064">
    <property type="entry name" value="NAD/diacylglycerol_kinase_sf"/>
</dbReference>
<dbReference type="NCBIfam" id="TIGR00147">
    <property type="entry name" value="YegS/Rv2252/BmrU family lipid kinase"/>
    <property type="match status" value="1"/>
</dbReference>
<dbReference type="Proteomes" id="UP000051672">
    <property type="component" value="Unassembled WGS sequence"/>
</dbReference>
<evidence type="ECO:0000256" key="8">
    <source>
        <dbReference type="ARBA" id="ARBA00023264"/>
    </source>
</evidence>
<dbReference type="Pfam" id="PF19279">
    <property type="entry name" value="YegS_C"/>
    <property type="match status" value="1"/>
</dbReference>
<protein>
    <recommendedName>
        <fullName evidence="9">DAGKc domain-containing protein</fullName>
    </recommendedName>
</protein>
<evidence type="ECO:0000256" key="3">
    <source>
        <dbReference type="ARBA" id="ARBA00022679"/>
    </source>
</evidence>
<keyword evidence="6" id="KW-0067">ATP-binding</keyword>
<keyword evidence="4" id="KW-0547">Nucleotide-binding</keyword>
<dbReference type="OrthoDB" id="9786026at2"/>
<keyword evidence="8" id="KW-1208">Phospholipid metabolism</keyword>
<evidence type="ECO:0000256" key="5">
    <source>
        <dbReference type="ARBA" id="ARBA00022777"/>
    </source>
</evidence>
<dbReference type="InterPro" id="IPR050187">
    <property type="entry name" value="Lipid_Phosphate_FormReg"/>
</dbReference>
<comment type="cofactor">
    <cofactor evidence="1">
        <name>Mg(2+)</name>
        <dbReference type="ChEBI" id="CHEBI:18420"/>
    </cofactor>
</comment>
<keyword evidence="7" id="KW-0443">Lipid metabolism</keyword>
<dbReference type="RefSeq" id="WP_057893556.1">
    <property type="nucleotide sequence ID" value="NZ_AYZQ01000001.1"/>
</dbReference>
<dbReference type="InterPro" id="IPR045540">
    <property type="entry name" value="YegS/DAGK_C"/>
</dbReference>
<dbReference type="PATRIC" id="fig|1423727.3.peg.240"/>
<dbReference type="AlphaFoldDB" id="A0A0R2BAB2"/>
<dbReference type="STRING" id="1423727.FC34_GL000238"/>
<evidence type="ECO:0000313" key="10">
    <source>
        <dbReference type="EMBL" id="KRM72531.1"/>
    </source>
</evidence>
<dbReference type="InterPro" id="IPR017438">
    <property type="entry name" value="ATP-NAD_kinase_N"/>
</dbReference>
<dbReference type="SMART" id="SM00046">
    <property type="entry name" value="DAGKc"/>
    <property type="match status" value="1"/>
</dbReference>
<evidence type="ECO:0000256" key="4">
    <source>
        <dbReference type="ARBA" id="ARBA00022741"/>
    </source>
</evidence>
<keyword evidence="3" id="KW-0808">Transferase</keyword>
<feature type="domain" description="DAGKc" evidence="9">
    <location>
        <begin position="1"/>
        <end position="138"/>
    </location>
</feature>
<dbReference type="PROSITE" id="PS50146">
    <property type="entry name" value="DAGK"/>
    <property type="match status" value="1"/>
</dbReference>
<dbReference type="GO" id="GO:0016301">
    <property type="term" value="F:kinase activity"/>
    <property type="evidence" value="ECO:0007669"/>
    <property type="project" value="UniProtKB-KW"/>
</dbReference>
<evidence type="ECO:0000256" key="6">
    <source>
        <dbReference type="ARBA" id="ARBA00022840"/>
    </source>
</evidence>